<dbReference type="GO" id="GO:0016810">
    <property type="term" value="F:hydrolase activity, acting on carbon-nitrogen (but not peptide) bonds"/>
    <property type="evidence" value="ECO:0007669"/>
    <property type="project" value="InterPro"/>
</dbReference>
<dbReference type="Pfam" id="PF01522">
    <property type="entry name" value="Polysacc_deac_1"/>
    <property type="match status" value="1"/>
</dbReference>
<dbReference type="InterPro" id="IPR002509">
    <property type="entry name" value="NODB_dom"/>
</dbReference>
<proteinExistence type="predicted"/>
<protein>
    <submittedName>
        <fullName evidence="5">Polysaccharide deacetylase family protein</fullName>
    </submittedName>
</protein>
<comment type="caution">
    <text evidence="5">The sequence shown here is derived from an EMBL/GenBank/DDBJ whole genome shotgun (WGS) entry which is preliminary data.</text>
</comment>
<evidence type="ECO:0000256" key="1">
    <source>
        <dbReference type="ARBA" id="ARBA00022723"/>
    </source>
</evidence>
<evidence type="ECO:0000259" key="4">
    <source>
        <dbReference type="PROSITE" id="PS51677"/>
    </source>
</evidence>
<dbReference type="GO" id="GO:0005975">
    <property type="term" value="P:carbohydrate metabolic process"/>
    <property type="evidence" value="ECO:0007669"/>
    <property type="project" value="InterPro"/>
</dbReference>
<dbReference type="PANTHER" id="PTHR10587">
    <property type="entry name" value="GLYCOSYL TRANSFERASE-RELATED"/>
    <property type="match status" value="1"/>
</dbReference>
<evidence type="ECO:0000256" key="2">
    <source>
        <dbReference type="ARBA" id="ARBA00022801"/>
    </source>
</evidence>
<accession>A0A943EIP0</accession>
<evidence type="ECO:0000313" key="6">
    <source>
        <dbReference type="Proteomes" id="UP000754226"/>
    </source>
</evidence>
<evidence type="ECO:0000256" key="3">
    <source>
        <dbReference type="SAM" id="MobiDB-lite"/>
    </source>
</evidence>
<evidence type="ECO:0000313" key="5">
    <source>
        <dbReference type="EMBL" id="MBS5519000.1"/>
    </source>
</evidence>
<dbReference type="EMBL" id="JAGZCZ010000001">
    <property type="protein sequence ID" value="MBS5519000.1"/>
    <property type="molecule type" value="Genomic_DNA"/>
</dbReference>
<keyword evidence="1" id="KW-0479">Metal-binding</keyword>
<dbReference type="GO" id="GO:0046872">
    <property type="term" value="F:metal ion binding"/>
    <property type="evidence" value="ECO:0007669"/>
    <property type="project" value="UniProtKB-KW"/>
</dbReference>
<organism evidence="5 6">
    <name type="scientific">Acidaminococcus intestini</name>
    <dbReference type="NCBI Taxonomy" id="187327"/>
    <lineage>
        <taxon>Bacteria</taxon>
        <taxon>Bacillati</taxon>
        <taxon>Bacillota</taxon>
        <taxon>Negativicutes</taxon>
        <taxon>Acidaminococcales</taxon>
        <taxon>Acidaminococcaceae</taxon>
        <taxon>Acidaminococcus</taxon>
    </lineage>
</organism>
<dbReference type="Gene3D" id="3.20.20.370">
    <property type="entry name" value="Glycoside hydrolase/deacetylase"/>
    <property type="match status" value="1"/>
</dbReference>
<dbReference type="AlphaFoldDB" id="A0A943EIP0"/>
<dbReference type="InterPro" id="IPR011330">
    <property type="entry name" value="Glyco_hydro/deAcase_b/a-brl"/>
</dbReference>
<keyword evidence="2" id="KW-0378">Hydrolase</keyword>
<feature type="domain" description="NodB homology" evidence="4">
    <location>
        <begin position="79"/>
        <end position="295"/>
    </location>
</feature>
<name>A0A943EIP0_9FIRM</name>
<dbReference type="PROSITE" id="PS51677">
    <property type="entry name" value="NODB"/>
    <property type="match status" value="1"/>
</dbReference>
<dbReference type="SUPFAM" id="SSF88713">
    <property type="entry name" value="Glycoside hydrolase/deacetylase"/>
    <property type="match status" value="1"/>
</dbReference>
<feature type="region of interest" description="Disordered" evidence="3">
    <location>
        <begin position="240"/>
        <end position="272"/>
    </location>
</feature>
<reference evidence="5" key="1">
    <citation type="submission" date="2021-02" db="EMBL/GenBank/DDBJ databases">
        <title>Infant gut strain persistence is associated with maternal origin, phylogeny, and functional potential including surface adhesion and iron acquisition.</title>
        <authorList>
            <person name="Lou Y.C."/>
        </authorList>
    </citation>
    <scope>NUCLEOTIDE SEQUENCE</scope>
    <source>
        <strain evidence="5">L3_106_000M1_dasL3_106_000M1_concoct_15</strain>
    </source>
</reference>
<dbReference type="Proteomes" id="UP000754226">
    <property type="component" value="Unassembled WGS sequence"/>
</dbReference>
<feature type="compositionally biased region" description="Basic and acidic residues" evidence="3">
    <location>
        <begin position="258"/>
        <end position="272"/>
    </location>
</feature>
<gene>
    <name evidence="5" type="ORF">KHX13_01445</name>
</gene>
<sequence>MRSETKLKVGLGLVLCLFLGGGIYVIQGMVKDLNAREVTRFMAEPAASYETSEDAVKKAIERYQQGTGPARLLARPASSSVLLVFDGLPSKTDTQRLLAVLRSHQVTALFFVEGENAAMDKELVRKIKEDGHLIGNFTFHGQARAEALPLDKFMKEVVDTQTALSDLTGSAPQYMRAPRTQVTADLLVRTAAAGLPVYVDTPLLFYPGQMATIDAVRTFALGVGGGSILAVESGVPVVGGPKKPKVQRGKNGPIEHPPTVKDRPEKAPSDEASLAEKVEVLIESLQQRGLKIVGL</sequence>
<dbReference type="GO" id="GO:0016020">
    <property type="term" value="C:membrane"/>
    <property type="evidence" value="ECO:0007669"/>
    <property type="project" value="TreeGrafter"/>
</dbReference>
<dbReference type="PANTHER" id="PTHR10587:SF133">
    <property type="entry name" value="CHITIN DEACETYLASE 1-RELATED"/>
    <property type="match status" value="1"/>
</dbReference>
<dbReference type="InterPro" id="IPR050248">
    <property type="entry name" value="Polysacc_deacetylase_ArnD"/>
</dbReference>
<dbReference type="CDD" id="cd10917">
    <property type="entry name" value="CE4_NodB_like_6s_7s"/>
    <property type="match status" value="1"/>
</dbReference>